<feature type="compositionally biased region" description="Basic residues" evidence="1">
    <location>
        <begin position="26"/>
        <end position="38"/>
    </location>
</feature>
<keyword evidence="3" id="KW-1185">Reference proteome</keyword>
<organism evidence="2 3">
    <name type="scientific">Micractinium conductrix</name>
    <dbReference type="NCBI Taxonomy" id="554055"/>
    <lineage>
        <taxon>Eukaryota</taxon>
        <taxon>Viridiplantae</taxon>
        <taxon>Chlorophyta</taxon>
        <taxon>core chlorophytes</taxon>
        <taxon>Trebouxiophyceae</taxon>
        <taxon>Chlorellales</taxon>
        <taxon>Chlorellaceae</taxon>
        <taxon>Chlorella clade</taxon>
        <taxon>Micractinium</taxon>
    </lineage>
</organism>
<dbReference type="InterPro" id="IPR020526">
    <property type="entry name" value="Ribosomal_cL38"/>
</dbReference>
<gene>
    <name evidence="2" type="ORF">C2E20_4513</name>
</gene>
<accession>A0A2P6VDN3</accession>
<dbReference type="GO" id="GO:0009507">
    <property type="term" value="C:chloroplast"/>
    <property type="evidence" value="ECO:0007669"/>
    <property type="project" value="InterPro"/>
</dbReference>
<dbReference type="GO" id="GO:0019843">
    <property type="term" value="F:rRNA binding"/>
    <property type="evidence" value="ECO:0007669"/>
    <property type="project" value="InterPro"/>
</dbReference>
<evidence type="ECO:0000313" key="2">
    <source>
        <dbReference type="EMBL" id="PSC72171.1"/>
    </source>
</evidence>
<sequence>MLSATLAGPTTSRMVTTCATHPQFKGAKKMAHRRPKKRCPADRRHGPAQYPAPPAPPAEYTVISQ</sequence>
<dbReference type="GO" id="GO:0003735">
    <property type="term" value="F:structural constituent of ribosome"/>
    <property type="evidence" value="ECO:0007669"/>
    <property type="project" value="InterPro"/>
</dbReference>
<dbReference type="Pfam" id="PF17257">
    <property type="entry name" value="DUF5323"/>
    <property type="match status" value="1"/>
</dbReference>
<protein>
    <submittedName>
        <fullName evidence="2">50S ribosomal chloroplastic</fullName>
    </submittedName>
</protein>
<dbReference type="GO" id="GO:0005840">
    <property type="term" value="C:ribosome"/>
    <property type="evidence" value="ECO:0007669"/>
    <property type="project" value="InterPro"/>
</dbReference>
<proteinExistence type="predicted"/>
<dbReference type="Proteomes" id="UP000239649">
    <property type="component" value="Unassembled WGS sequence"/>
</dbReference>
<reference evidence="2 3" key="1">
    <citation type="journal article" date="2018" name="Plant J.">
        <title>Genome sequences of Chlorella sorokiniana UTEX 1602 and Micractinium conductrix SAG 241.80: implications to maltose excretion by a green alga.</title>
        <authorList>
            <person name="Arriola M.B."/>
            <person name="Velmurugan N."/>
            <person name="Zhang Y."/>
            <person name="Plunkett M.H."/>
            <person name="Hondzo H."/>
            <person name="Barney B.M."/>
        </authorList>
    </citation>
    <scope>NUCLEOTIDE SEQUENCE [LARGE SCALE GENOMIC DNA]</scope>
    <source>
        <strain evidence="2 3">SAG 241.80</strain>
    </source>
</reference>
<dbReference type="AlphaFoldDB" id="A0A2P6VDN3"/>
<evidence type="ECO:0000256" key="1">
    <source>
        <dbReference type="SAM" id="MobiDB-lite"/>
    </source>
</evidence>
<feature type="region of interest" description="Disordered" evidence="1">
    <location>
        <begin position="22"/>
        <end position="65"/>
    </location>
</feature>
<dbReference type="EMBL" id="LHPF02000011">
    <property type="protein sequence ID" value="PSC72171.1"/>
    <property type="molecule type" value="Genomic_DNA"/>
</dbReference>
<dbReference type="OrthoDB" id="10428931at2759"/>
<evidence type="ECO:0000313" key="3">
    <source>
        <dbReference type="Proteomes" id="UP000239649"/>
    </source>
</evidence>
<name>A0A2P6VDN3_9CHLO</name>
<comment type="caution">
    <text evidence="2">The sequence shown here is derived from an EMBL/GenBank/DDBJ whole genome shotgun (WGS) entry which is preliminary data.</text>
</comment>
<dbReference type="GO" id="GO:0006412">
    <property type="term" value="P:translation"/>
    <property type="evidence" value="ECO:0007669"/>
    <property type="project" value="InterPro"/>
</dbReference>